<organism evidence="4">
    <name type="scientific">marine sediment metagenome</name>
    <dbReference type="NCBI Taxonomy" id="412755"/>
    <lineage>
        <taxon>unclassified sequences</taxon>
        <taxon>metagenomes</taxon>
        <taxon>ecological metagenomes</taxon>
    </lineage>
</organism>
<dbReference type="Pfam" id="PF00308">
    <property type="entry name" value="Bac_DnaA"/>
    <property type="match status" value="1"/>
</dbReference>
<proteinExistence type="predicted"/>
<dbReference type="AlphaFoldDB" id="X0X1L6"/>
<protein>
    <recommendedName>
        <fullName evidence="5">Chromosomal replication initiator protein DnaA domain-containing protein</fullName>
    </recommendedName>
</protein>
<dbReference type="EMBL" id="BARS01043765">
    <property type="protein sequence ID" value="GAG29327.1"/>
    <property type="molecule type" value="Genomic_DNA"/>
</dbReference>
<comment type="caution">
    <text evidence="4">The sequence shown here is derived from an EMBL/GenBank/DDBJ whole genome shotgun (WGS) entry which is preliminary data.</text>
</comment>
<accession>X0X1L6</accession>
<feature type="non-terminal residue" evidence="4">
    <location>
        <position position="188"/>
    </location>
</feature>
<evidence type="ECO:0000259" key="3">
    <source>
        <dbReference type="Pfam" id="PF11638"/>
    </source>
</evidence>
<feature type="domain" description="Chromosomal replication initiator protein DnaA ATPAse" evidence="2">
    <location>
        <begin position="117"/>
        <end position="186"/>
    </location>
</feature>
<evidence type="ECO:0000259" key="2">
    <source>
        <dbReference type="Pfam" id="PF00308"/>
    </source>
</evidence>
<sequence>MDSPPPFWCEVLRQLQSELSEFALEAWIRPLVIREEGDQLRLLAPSPFHKKRVESCFLTRIRDIAAGHSSRPINVAVELLSQEPNPARRRHATPRAAAARSMGAKPTPRPRQPALPHSFETFVVGRANSLAREASLALAQGRQSGVSPLLLVGPTGNGKSHLARAVITEARQNGIERSRHASAEAFTT</sequence>
<reference evidence="4" key="1">
    <citation type="journal article" date="2014" name="Front. Microbiol.">
        <title>High frequency of phylogenetically diverse reductive dehalogenase-homologous genes in deep subseafloor sedimentary metagenomes.</title>
        <authorList>
            <person name="Kawai M."/>
            <person name="Futagami T."/>
            <person name="Toyoda A."/>
            <person name="Takaki Y."/>
            <person name="Nishi S."/>
            <person name="Hori S."/>
            <person name="Arai W."/>
            <person name="Tsubouchi T."/>
            <person name="Morono Y."/>
            <person name="Uchiyama I."/>
            <person name="Ito T."/>
            <person name="Fujiyama A."/>
            <person name="Inagaki F."/>
            <person name="Takami H."/>
        </authorList>
    </citation>
    <scope>NUCLEOTIDE SEQUENCE</scope>
    <source>
        <strain evidence="4">Expedition CK06-06</strain>
    </source>
</reference>
<dbReference type="InterPro" id="IPR038454">
    <property type="entry name" value="DnaA_N_sf"/>
</dbReference>
<evidence type="ECO:0000313" key="4">
    <source>
        <dbReference type="EMBL" id="GAG29327.1"/>
    </source>
</evidence>
<dbReference type="InterPro" id="IPR027417">
    <property type="entry name" value="P-loop_NTPase"/>
</dbReference>
<dbReference type="GO" id="GO:0003688">
    <property type="term" value="F:DNA replication origin binding"/>
    <property type="evidence" value="ECO:0007669"/>
    <property type="project" value="TreeGrafter"/>
</dbReference>
<dbReference type="PANTHER" id="PTHR30050">
    <property type="entry name" value="CHROMOSOMAL REPLICATION INITIATOR PROTEIN DNAA"/>
    <property type="match status" value="1"/>
</dbReference>
<gene>
    <name evidence="4" type="ORF">S01H1_66211</name>
</gene>
<dbReference type="SUPFAM" id="SSF52540">
    <property type="entry name" value="P-loop containing nucleoside triphosphate hydrolases"/>
    <property type="match status" value="1"/>
</dbReference>
<dbReference type="Gene3D" id="3.30.300.180">
    <property type="match status" value="1"/>
</dbReference>
<feature type="domain" description="DnaA N-terminal" evidence="3">
    <location>
        <begin position="7"/>
        <end position="65"/>
    </location>
</feature>
<dbReference type="Gene3D" id="3.40.50.300">
    <property type="entry name" value="P-loop containing nucleotide triphosphate hydrolases"/>
    <property type="match status" value="1"/>
</dbReference>
<dbReference type="GO" id="GO:0005886">
    <property type="term" value="C:plasma membrane"/>
    <property type="evidence" value="ECO:0007669"/>
    <property type="project" value="TreeGrafter"/>
</dbReference>
<dbReference type="InterPro" id="IPR013317">
    <property type="entry name" value="DnaA_dom"/>
</dbReference>
<dbReference type="InterPro" id="IPR024633">
    <property type="entry name" value="DnaA_N_dom"/>
</dbReference>
<feature type="region of interest" description="Disordered" evidence="1">
    <location>
        <begin position="83"/>
        <end position="115"/>
    </location>
</feature>
<dbReference type="PANTHER" id="PTHR30050:SF5">
    <property type="entry name" value="DNAA REGULATORY INACTIVATOR HDA"/>
    <property type="match status" value="1"/>
</dbReference>
<evidence type="ECO:0000256" key="1">
    <source>
        <dbReference type="SAM" id="MobiDB-lite"/>
    </source>
</evidence>
<evidence type="ECO:0008006" key="5">
    <source>
        <dbReference type="Google" id="ProtNLM"/>
    </source>
</evidence>
<name>X0X1L6_9ZZZZ</name>
<dbReference type="GO" id="GO:0006270">
    <property type="term" value="P:DNA replication initiation"/>
    <property type="evidence" value="ECO:0007669"/>
    <property type="project" value="TreeGrafter"/>
</dbReference>
<dbReference type="Pfam" id="PF11638">
    <property type="entry name" value="DnaA_N"/>
    <property type="match status" value="1"/>
</dbReference>